<protein>
    <recommendedName>
        <fullName evidence="11">Photosystem I reaction center subunit VI</fullName>
        <shortName evidence="11">PSI-H</shortName>
    </recommendedName>
</protein>
<dbReference type="GO" id="GO:0009535">
    <property type="term" value="C:chloroplast thylakoid membrane"/>
    <property type="evidence" value="ECO:0007669"/>
    <property type="project" value="UniProtKB-SubCell"/>
</dbReference>
<dbReference type="PANTHER" id="PTHR34787">
    <property type="entry name" value="PHOTOSYSTEM I REACTION CENTER SUBUNIT VI-2, CHLOROPLASTIC"/>
    <property type="match status" value="1"/>
</dbReference>
<keyword evidence="8 11" id="KW-0603">Photosystem I</keyword>
<proteinExistence type="inferred from homology"/>
<keyword evidence="5 11" id="KW-0602">Photosynthesis</keyword>
<evidence type="ECO:0000256" key="11">
    <source>
        <dbReference type="RuleBase" id="RU369105"/>
    </source>
</evidence>
<dbReference type="Pfam" id="PF03244">
    <property type="entry name" value="PSI_PsaH"/>
    <property type="match status" value="1"/>
</dbReference>
<dbReference type="GO" id="GO:0015979">
    <property type="term" value="P:photosynthesis"/>
    <property type="evidence" value="ECO:0007669"/>
    <property type="project" value="UniProtKB-UniRule"/>
</dbReference>
<comment type="subcellular location">
    <subcellularLocation>
        <location evidence="2 11">Plastid</location>
        <location evidence="2 11">Chloroplast thylakoid membrane</location>
        <topology evidence="2 11">Single-pass membrane protein</topology>
    </subcellularLocation>
</comment>
<gene>
    <name evidence="12" type="ORF">B296_00023185</name>
</gene>
<reference evidence="12 13" key="1">
    <citation type="journal article" date="2014" name="Agronomy (Basel)">
        <title>A Draft Genome Sequence for Ensete ventricosum, the Drought-Tolerant Tree Against Hunger.</title>
        <authorList>
            <person name="Harrison J."/>
            <person name="Moore K.A."/>
            <person name="Paszkiewicz K."/>
            <person name="Jones T."/>
            <person name="Grant M."/>
            <person name="Ambacheew D."/>
            <person name="Muzemil S."/>
            <person name="Studholme D.J."/>
        </authorList>
    </citation>
    <scope>NUCLEOTIDE SEQUENCE [LARGE SCALE GENOMIC DNA]</scope>
</reference>
<keyword evidence="6 11" id="KW-0934">Plastid</keyword>
<evidence type="ECO:0000256" key="2">
    <source>
        <dbReference type="ARBA" id="ARBA00004581"/>
    </source>
</evidence>
<dbReference type="PANTHER" id="PTHR34787:SF1">
    <property type="entry name" value="PHOTOSYSTEM I REACTION CENTER SUBUNIT VI-2, CHLOROPLASTIC"/>
    <property type="match status" value="1"/>
</dbReference>
<evidence type="ECO:0000256" key="8">
    <source>
        <dbReference type="ARBA" id="ARBA00022836"/>
    </source>
</evidence>
<dbReference type="Proteomes" id="UP000287651">
    <property type="component" value="Unassembled WGS sequence"/>
</dbReference>
<comment type="function">
    <text evidence="1">Possible role could be the docking of the LHC I antenna complex to the core complex.</text>
</comment>
<sequence>RVVSTVEFSTSDITRHDCALSTRTRPSPWQPCNRWNLLHRRQVLAVAAVQPVAVKGLAGISFIGDKFSRNPRVESYRRPTESDLSSPTTSIRYICFATAPNAIDLFAELPSKFYETFAAHFTKRGMYVCMLLKFLLLVGGSVLACLISTTSGSMLRSRRWLGLPPKPRRRCKM</sequence>
<keyword evidence="4 11" id="KW-0150">Chloroplast</keyword>
<feature type="non-terminal residue" evidence="12">
    <location>
        <position position="1"/>
    </location>
</feature>
<dbReference type="AlphaFoldDB" id="A0A427AX76"/>
<dbReference type="InterPro" id="IPR004928">
    <property type="entry name" value="PSI_PsaH"/>
</dbReference>
<evidence type="ECO:0000256" key="1">
    <source>
        <dbReference type="ARBA" id="ARBA00002502"/>
    </source>
</evidence>
<evidence type="ECO:0000256" key="9">
    <source>
        <dbReference type="ARBA" id="ARBA00023078"/>
    </source>
</evidence>
<evidence type="ECO:0000256" key="3">
    <source>
        <dbReference type="ARBA" id="ARBA00010155"/>
    </source>
</evidence>
<dbReference type="GO" id="GO:0009538">
    <property type="term" value="C:photosystem I reaction center"/>
    <property type="evidence" value="ECO:0007669"/>
    <property type="project" value="UniProtKB-UniRule"/>
</dbReference>
<dbReference type="EMBL" id="AMZH03001076">
    <property type="protein sequence ID" value="RRT80727.1"/>
    <property type="molecule type" value="Genomic_DNA"/>
</dbReference>
<evidence type="ECO:0000256" key="7">
    <source>
        <dbReference type="ARBA" id="ARBA00022692"/>
    </source>
</evidence>
<keyword evidence="10 11" id="KW-0472">Membrane</keyword>
<accession>A0A427AX76</accession>
<keyword evidence="9 11" id="KW-0793">Thylakoid</keyword>
<organism evidence="12 13">
    <name type="scientific">Ensete ventricosum</name>
    <name type="common">Abyssinian banana</name>
    <name type="synonym">Musa ensete</name>
    <dbReference type="NCBI Taxonomy" id="4639"/>
    <lineage>
        <taxon>Eukaryota</taxon>
        <taxon>Viridiplantae</taxon>
        <taxon>Streptophyta</taxon>
        <taxon>Embryophyta</taxon>
        <taxon>Tracheophyta</taxon>
        <taxon>Spermatophyta</taxon>
        <taxon>Magnoliopsida</taxon>
        <taxon>Liliopsida</taxon>
        <taxon>Zingiberales</taxon>
        <taxon>Musaceae</taxon>
        <taxon>Ensete</taxon>
    </lineage>
</organism>
<evidence type="ECO:0000256" key="4">
    <source>
        <dbReference type="ARBA" id="ARBA00022528"/>
    </source>
</evidence>
<keyword evidence="11" id="KW-1133">Transmembrane helix</keyword>
<keyword evidence="7 11" id="KW-0812">Transmembrane</keyword>
<comment type="similarity">
    <text evidence="3 11">Belongs to the psaH family.</text>
</comment>
<evidence type="ECO:0000313" key="13">
    <source>
        <dbReference type="Proteomes" id="UP000287651"/>
    </source>
</evidence>
<evidence type="ECO:0000256" key="5">
    <source>
        <dbReference type="ARBA" id="ARBA00022531"/>
    </source>
</evidence>
<evidence type="ECO:0000256" key="10">
    <source>
        <dbReference type="ARBA" id="ARBA00023136"/>
    </source>
</evidence>
<comment type="caution">
    <text evidence="12">The sequence shown here is derived from an EMBL/GenBank/DDBJ whole genome shotgun (WGS) entry which is preliminary data.</text>
</comment>
<evidence type="ECO:0000313" key="12">
    <source>
        <dbReference type="EMBL" id="RRT80727.1"/>
    </source>
</evidence>
<comment type="function">
    <text evidence="11">Docking of the LHC I antenna complex to the core complex.</text>
</comment>
<evidence type="ECO:0000256" key="6">
    <source>
        <dbReference type="ARBA" id="ARBA00022640"/>
    </source>
</evidence>
<name>A0A427AX76_ENSVE</name>
<feature type="transmembrane region" description="Helical" evidence="11">
    <location>
        <begin position="125"/>
        <end position="149"/>
    </location>
</feature>